<dbReference type="CDD" id="cd00093">
    <property type="entry name" value="HTH_XRE"/>
    <property type="match status" value="1"/>
</dbReference>
<dbReference type="Gene3D" id="1.10.260.40">
    <property type="entry name" value="lambda repressor-like DNA-binding domains"/>
    <property type="match status" value="1"/>
</dbReference>
<dbReference type="PROSITE" id="PS50943">
    <property type="entry name" value="HTH_CROC1"/>
    <property type="match status" value="1"/>
</dbReference>
<dbReference type="Proteomes" id="UP000003639">
    <property type="component" value="Unassembled WGS sequence"/>
</dbReference>
<reference evidence="2 3" key="1">
    <citation type="submission" date="2007-04" db="EMBL/GenBank/DDBJ databases">
        <authorList>
            <person name="Fulton L."/>
            <person name="Clifton S."/>
            <person name="Fulton B."/>
            <person name="Xu J."/>
            <person name="Minx P."/>
            <person name="Pepin K.H."/>
            <person name="Johnson M."/>
            <person name="Thiruvilangam P."/>
            <person name="Bhonagiri V."/>
            <person name="Nash W.E."/>
            <person name="Mardis E.R."/>
            <person name="Wilson R.K."/>
        </authorList>
    </citation>
    <scope>NUCLEOTIDE SEQUENCE [LARGE SCALE GENOMIC DNA]</scope>
    <source>
        <strain evidence="2 3">ATCC 29799</strain>
    </source>
</reference>
<sequence length="308" mass="35439">MTSVWSIIIRMKKQKKMEEFIMFETTNLLPIRYLQDKDNAKVFLEALLGKSISGIERFYWRTNLPEAFDLRQGKPDIYLEDQNKNQYAILERRYGFDCGYQDTVSRFIQNAMSADSLSYHGTVSECSESYIIFLSHLGCFGQSDAICDLSDVSTGGDSNNRCHKLSINTHYLVPNADPQVIKILDILRSEDTEIMRKENLVEMWVTAPNEKDRDAFMSEWALTESWGLDDTTDGDELTERAMRCAHVWDVSRMGIKEIRESIGLTQIEFSHRLCIPMSTIQAWENGEDCAGYIRYMAALLLGVLKEVK</sequence>
<dbReference type="SUPFAM" id="SSF47413">
    <property type="entry name" value="lambda repressor-like DNA-binding domains"/>
    <property type="match status" value="1"/>
</dbReference>
<proteinExistence type="predicted"/>
<dbReference type="Pfam" id="PF01381">
    <property type="entry name" value="HTH_3"/>
    <property type="match status" value="1"/>
</dbReference>
<evidence type="ECO:0000313" key="2">
    <source>
        <dbReference type="EMBL" id="EDN00038.1"/>
    </source>
</evidence>
<feature type="domain" description="HTH cro/C1-type" evidence="1">
    <location>
        <begin position="255"/>
        <end position="287"/>
    </location>
</feature>
<accession>A6NUI7</accession>
<organism evidence="2 3">
    <name type="scientific">Pseudoflavonifractor capillosus ATCC 29799</name>
    <dbReference type="NCBI Taxonomy" id="411467"/>
    <lineage>
        <taxon>Bacteria</taxon>
        <taxon>Bacillati</taxon>
        <taxon>Bacillota</taxon>
        <taxon>Clostridia</taxon>
        <taxon>Eubacteriales</taxon>
        <taxon>Oscillospiraceae</taxon>
        <taxon>Pseudoflavonifractor</taxon>
    </lineage>
</organism>
<protein>
    <recommendedName>
        <fullName evidence="1">HTH cro/C1-type domain-containing protein</fullName>
    </recommendedName>
</protein>
<dbReference type="GO" id="GO:0003677">
    <property type="term" value="F:DNA binding"/>
    <property type="evidence" value="ECO:0007669"/>
    <property type="project" value="InterPro"/>
</dbReference>
<dbReference type="InterPro" id="IPR001387">
    <property type="entry name" value="Cro/C1-type_HTH"/>
</dbReference>
<dbReference type="AlphaFoldDB" id="A6NUI7"/>
<comment type="caution">
    <text evidence="2">The sequence shown here is derived from an EMBL/GenBank/DDBJ whole genome shotgun (WGS) entry which is preliminary data.</text>
</comment>
<gene>
    <name evidence="2" type="ORF">BACCAP_01869</name>
</gene>
<dbReference type="InterPro" id="IPR010982">
    <property type="entry name" value="Lambda_DNA-bd_dom_sf"/>
</dbReference>
<name>A6NUI7_9FIRM</name>
<reference evidence="2 3" key="2">
    <citation type="submission" date="2007-06" db="EMBL/GenBank/DDBJ databases">
        <title>Draft genome sequence of Pseudoflavonifractor capillosus ATCC 29799.</title>
        <authorList>
            <person name="Sudarsanam P."/>
            <person name="Ley R."/>
            <person name="Guruge J."/>
            <person name="Turnbaugh P.J."/>
            <person name="Mahowald M."/>
            <person name="Liep D."/>
            <person name="Gordon J."/>
        </authorList>
    </citation>
    <scope>NUCLEOTIDE SEQUENCE [LARGE SCALE GENOMIC DNA]</scope>
    <source>
        <strain evidence="2 3">ATCC 29799</strain>
    </source>
</reference>
<evidence type="ECO:0000313" key="3">
    <source>
        <dbReference type="Proteomes" id="UP000003639"/>
    </source>
</evidence>
<evidence type="ECO:0000259" key="1">
    <source>
        <dbReference type="PROSITE" id="PS50943"/>
    </source>
</evidence>
<keyword evidence="3" id="KW-1185">Reference proteome</keyword>
<dbReference type="EMBL" id="AAXG02000012">
    <property type="protein sequence ID" value="EDN00038.1"/>
    <property type="molecule type" value="Genomic_DNA"/>
</dbReference>